<evidence type="ECO:0000256" key="3">
    <source>
        <dbReference type="ARBA" id="ARBA00023002"/>
    </source>
</evidence>
<dbReference type="Pfam" id="PF07732">
    <property type="entry name" value="Cu-oxidase_3"/>
    <property type="match status" value="1"/>
</dbReference>
<dbReference type="PANTHER" id="PTHR11709:SF511">
    <property type="entry name" value="LACCASE"/>
    <property type="match status" value="1"/>
</dbReference>
<dbReference type="PROSITE" id="PS00080">
    <property type="entry name" value="MULTICOPPER_OXIDASE2"/>
    <property type="match status" value="1"/>
</dbReference>
<dbReference type="InterPro" id="IPR011706">
    <property type="entry name" value="Cu-oxidase_C"/>
</dbReference>
<protein>
    <recommendedName>
        <fullName evidence="12">Laccase</fullName>
    </recommendedName>
</protein>
<dbReference type="InterPro" id="IPR011707">
    <property type="entry name" value="Cu-oxidase-like_N"/>
</dbReference>
<proteinExistence type="inferred from homology"/>
<organism evidence="10 11">
    <name type="scientific">Tetrapyrgos nigripes</name>
    <dbReference type="NCBI Taxonomy" id="182062"/>
    <lineage>
        <taxon>Eukaryota</taxon>
        <taxon>Fungi</taxon>
        <taxon>Dikarya</taxon>
        <taxon>Basidiomycota</taxon>
        <taxon>Agaricomycotina</taxon>
        <taxon>Agaricomycetes</taxon>
        <taxon>Agaricomycetidae</taxon>
        <taxon>Agaricales</taxon>
        <taxon>Marasmiineae</taxon>
        <taxon>Marasmiaceae</taxon>
        <taxon>Tetrapyrgos</taxon>
    </lineage>
</organism>
<dbReference type="Gene3D" id="2.60.40.420">
    <property type="entry name" value="Cupredoxins - blue copper proteins"/>
    <property type="match status" value="3"/>
</dbReference>
<dbReference type="InterPro" id="IPR033138">
    <property type="entry name" value="Cu_oxidase_CS"/>
</dbReference>
<evidence type="ECO:0000256" key="1">
    <source>
        <dbReference type="ARBA" id="ARBA00010609"/>
    </source>
</evidence>
<dbReference type="GO" id="GO:0005507">
    <property type="term" value="F:copper ion binding"/>
    <property type="evidence" value="ECO:0007669"/>
    <property type="project" value="InterPro"/>
</dbReference>
<evidence type="ECO:0008006" key="12">
    <source>
        <dbReference type="Google" id="ProtNLM"/>
    </source>
</evidence>
<evidence type="ECO:0000256" key="4">
    <source>
        <dbReference type="ARBA" id="ARBA00023008"/>
    </source>
</evidence>
<dbReference type="InterPro" id="IPR002355">
    <property type="entry name" value="Cu_oxidase_Cu_BS"/>
</dbReference>
<name>A0A8H5BY24_9AGAR</name>
<dbReference type="CDD" id="cd13903">
    <property type="entry name" value="CuRO_3_Tv-LCC_like"/>
    <property type="match status" value="1"/>
</dbReference>
<dbReference type="SUPFAM" id="SSF49503">
    <property type="entry name" value="Cupredoxins"/>
    <property type="match status" value="3"/>
</dbReference>
<dbReference type="EMBL" id="JAACJM010000327">
    <property type="protein sequence ID" value="KAF5331314.1"/>
    <property type="molecule type" value="Genomic_DNA"/>
</dbReference>
<gene>
    <name evidence="10" type="ORF">D9758_015799</name>
</gene>
<evidence type="ECO:0000259" key="8">
    <source>
        <dbReference type="Pfam" id="PF07731"/>
    </source>
</evidence>
<feature type="domain" description="Plastocyanin-like" evidence="8">
    <location>
        <begin position="457"/>
        <end position="578"/>
    </location>
</feature>
<dbReference type="InterPro" id="IPR008972">
    <property type="entry name" value="Cupredoxin"/>
</dbReference>
<dbReference type="GO" id="GO:0016491">
    <property type="term" value="F:oxidoreductase activity"/>
    <property type="evidence" value="ECO:0007669"/>
    <property type="project" value="UniProtKB-KW"/>
</dbReference>
<evidence type="ECO:0000259" key="7">
    <source>
        <dbReference type="Pfam" id="PF00394"/>
    </source>
</evidence>
<comment type="similarity">
    <text evidence="1">Belongs to the multicopper oxidase family.</text>
</comment>
<dbReference type="InterPro" id="IPR045087">
    <property type="entry name" value="Cu-oxidase_fam"/>
</dbReference>
<dbReference type="PROSITE" id="PS00079">
    <property type="entry name" value="MULTICOPPER_OXIDASE1"/>
    <property type="match status" value="2"/>
</dbReference>
<dbReference type="OrthoDB" id="2121828at2759"/>
<feature type="domain" description="Plastocyanin-like" evidence="7">
    <location>
        <begin position="246"/>
        <end position="398"/>
    </location>
</feature>
<dbReference type="FunFam" id="2.60.40.420:FF:000045">
    <property type="entry name" value="Laccase 2"/>
    <property type="match status" value="1"/>
</dbReference>
<keyword evidence="11" id="KW-1185">Reference proteome</keyword>
<dbReference type="Pfam" id="PF07731">
    <property type="entry name" value="Cu-oxidase_2"/>
    <property type="match status" value="1"/>
</dbReference>
<accession>A0A8H5BY24</accession>
<dbReference type="AlphaFoldDB" id="A0A8H5BY24"/>
<keyword evidence="3" id="KW-0560">Oxidoreductase</keyword>
<evidence type="ECO:0000313" key="11">
    <source>
        <dbReference type="Proteomes" id="UP000559256"/>
    </source>
</evidence>
<keyword evidence="2" id="KW-0479">Metal-binding</keyword>
<dbReference type="Pfam" id="PF00394">
    <property type="entry name" value="Cu-oxidase"/>
    <property type="match status" value="1"/>
</dbReference>
<dbReference type="PANTHER" id="PTHR11709">
    <property type="entry name" value="MULTI-COPPER OXIDASE"/>
    <property type="match status" value="1"/>
</dbReference>
<evidence type="ECO:0000313" key="10">
    <source>
        <dbReference type="EMBL" id="KAF5331314.1"/>
    </source>
</evidence>
<evidence type="ECO:0000256" key="6">
    <source>
        <dbReference type="ARBA" id="ARBA00023180"/>
    </source>
</evidence>
<dbReference type="Proteomes" id="UP000559256">
    <property type="component" value="Unassembled WGS sequence"/>
</dbReference>
<dbReference type="InterPro" id="IPR001117">
    <property type="entry name" value="Cu-oxidase_2nd"/>
</dbReference>
<comment type="caution">
    <text evidence="10">The sequence shown here is derived from an EMBL/GenBank/DDBJ whole genome shotgun (WGS) entry which is preliminary data.</text>
</comment>
<keyword evidence="4" id="KW-0186">Copper</keyword>
<evidence type="ECO:0000259" key="9">
    <source>
        <dbReference type="Pfam" id="PF07732"/>
    </source>
</evidence>
<keyword evidence="5" id="KW-1015">Disulfide bond</keyword>
<feature type="domain" description="Plastocyanin-like" evidence="9">
    <location>
        <begin position="113"/>
        <end position="234"/>
    </location>
</feature>
<keyword evidence="6" id="KW-0325">Glycoprotein</keyword>
<sequence length="606" mass="66603">MSGAVPHVRAPLSILVMVQNCRSRFSFKPSTWPMGCSMLSLRKASPQSNGTNVKCLSIKTRLRHEFFSALQCSKFFNMYQLSLASAALLALLQPVSGAVFPPRPGVLPITLNIENKNLAPDGFTRSMIVANGTYPGPPILATKGQTLRVTANNKLTDGSMRLSTSLDFDGIFFTGENLYNEGSPFVTTCPIGPGASYTYEVPLGTQTGTYWYHSQLSVQYLDGLRGPLIIYDPNDPLGHLYDVDDESTIIQVGDWWHNSSVPLLQQFNDTGIIPVSDSGTINGVGRFNGGPEVPFPVINVEHGKRYRFRIINQSVRSVFTVDFDKHPMTVIAADGVPTQPHVVNTIEMLAGQRYDVVVTANQPVGNYWFNAPYVGGSAARNPNQNATLNRAVLRYRGAPKVEPQGPFTAPILDQGFLLESDLRPLFPQPAPTPTHNLSFELVVTDGLAVWHINGVQYIPPKDPTLLQVLEGATTNSSFNEHENTFVFPLGSVIQVDFPPSDDDDAHPFHLHGMNFFVVKSNTSDVINTRDPIRRDTVASGQAGTTIRFVLDQPGPFFFHCHIFWHMQAGLGSVMLPDPQGSRKIVRPGPEWDALCPAYNALSPEQQ</sequence>
<reference evidence="10 11" key="1">
    <citation type="journal article" date="2020" name="ISME J.">
        <title>Uncovering the hidden diversity of litter-decomposition mechanisms in mushroom-forming fungi.</title>
        <authorList>
            <person name="Floudas D."/>
            <person name="Bentzer J."/>
            <person name="Ahren D."/>
            <person name="Johansson T."/>
            <person name="Persson P."/>
            <person name="Tunlid A."/>
        </authorList>
    </citation>
    <scope>NUCLEOTIDE SEQUENCE [LARGE SCALE GENOMIC DNA]</scope>
    <source>
        <strain evidence="10 11">CBS 291.85</strain>
    </source>
</reference>
<evidence type="ECO:0000256" key="2">
    <source>
        <dbReference type="ARBA" id="ARBA00022723"/>
    </source>
</evidence>
<evidence type="ECO:0000256" key="5">
    <source>
        <dbReference type="ARBA" id="ARBA00023157"/>
    </source>
</evidence>